<keyword evidence="2" id="KW-1003">Cell membrane</keyword>
<keyword evidence="5 6" id="KW-0472">Membrane</keyword>
<dbReference type="RefSeq" id="WP_077549557.1">
    <property type="nucleotide sequence ID" value="NZ_JACHEJ010000001.1"/>
</dbReference>
<dbReference type="Proteomes" id="UP000535501">
    <property type="component" value="Unassembled WGS sequence"/>
</dbReference>
<feature type="transmembrane region" description="Helical" evidence="6">
    <location>
        <begin position="12"/>
        <end position="30"/>
    </location>
</feature>
<evidence type="ECO:0000259" key="7">
    <source>
        <dbReference type="Pfam" id="PF09335"/>
    </source>
</evidence>
<proteinExistence type="predicted"/>
<comment type="subcellular location">
    <subcellularLocation>
        <location evidence="1">Cell membrane</location>
        <topology evidence="1">Multi-pass membrane protein</topology>
    </subcellularLocation>
</comment>
<comment type="caution">
    <text evidence="8">The sequence shown here is derived from an EMBL/GenBank/DDBJ whole genome shotgun (WGS) entry which is preliminary data.</text>
</comment>
<feature type="transmembrane region" description="Helical" evidence="6">
    <location>
        <begin position="164"/>
        <end position="187"/>
    </location>
</feature>
<dbReference type="PANTHER" id="PTHR42709:SF6">
    <property type="entry name" value="UNDECAPRENYL PHOSPHATE TRANSPORTER A"/>
    <property type="match status" value="1"/>
</dbReference>
<accession>A0A7W9YUB6</accession>
<protein>
    <submittedName>
        <fullName evidence="8">Membrane protein DedA with SNARE-associated domain</fullName>
    </submittedName>
</protein>
<evidence type="ECO:0000256" key="6">
    <source>
        <dbReference type="SAM" id="Phobius"/>
    </source>
</evidence>
<keyword evidence="3 6" id="KW-0812">Transmembrane</keyword>
<keyword evidence="9" id="KW-1185">Reference proteome</keyword>
<organism evidence="8 9">
    <name type="scientific">Pseudorhizobium flavum</name>
    <dbReference type="NCBI Taxonomy" id="1335061"/>
    <lineage>
        <taxon>Bacteria</taxon>
        <taxon>Pseudomonadati</taxon>
        <taxon>Pseudomonadota</taxon>
        <taxon>Alphaproteobacteria</taxon>
        <taxon>Hyphomicrobiales</taxon>
        <taxon>Rhizobiaceae</taxon>
        <taxon>Rhizobium/Agrobacterium group</taxon>
        <taxon>Pseudorhizobium</taxon>
    </lineage>
</organism>
<feature type="domain" description="VTT" evidence="7">
    <location>
        <begin position="30"/>
        <end position="155"/>
    </location>
</feature>
<evidence type="ECO:0000256" key="1">
    <source>
        <dbReference type="ARBA" id="ARBA00004651"/>
    </source>
</evidence>
<sequence>MPEQLIAIVQDYGALGLAAILMASCVGLPVPSSLVMMALGSFIQHEDMDILPYFLVGFGGAVAGDQAGYMIGRLGSGFLEQRSGGPDWLATSLARAAAFQSRWSDLGIFLSRWLLSPLGPWVNLYSGLTHYSWVRFSLLVIAGEFVWVSVYLGLGMLFSSSVAALADILGSLTWFLVTGTVAIALGWKLVTTLRSKSNPDKVRS</sequence>
<dbReference type="Pfam" id="PF09335">
    <property type="entry name" value="VTT_dom"/>
    <property type="match status" value="1"/>
</dbReference>
<feature type="transmembrane region" description="Helical" evidence="6">
    <location>
        <begin position="50"/>
        <end position="72"/>
    </location>
</feature>
<gene>
    <name evidence="8" type="ORF">HNQ75_000127</name>
</gene>
<dbReference type="EMBL" id="JACHEJ010000001">
    <property type="protein sequence ID" value="MBB6178184.1"/>
    <property type="molecule type" value="Genomic_DNA"/>
</dbReference>
<feature type="transmembrane region" description="Helical" evidence="6">
    <location>
        <begin position="136"/>
        <end position="158"/>
    </location>
</feature>
<evidence type="ECO:0000256" key="2">
    <source>
        <dbReference type="ARBA" id="ARBA00022475"/>
    </source>
</evidence>
<dbReference type="AlphaFoldDB" id="A0A7W9YUB6"/>
<keyword evidence="4 6" id="KW-1133">Transmembrane helix</keyword>
<reference evidence="8 9" key="1">
    <citation type="submission" date="2020-08" db="EMBL/GenBank/DDBJ databases">
        <title>Genomic Encyclopedia of Type Strains, Phase IV (KMG-IV): sequencing the most valuable type-strain genomes for metagenomic binning, comparative biology and taxonomic classification.</title>
        <authorList>
            <person name="Goeker M."/>
        </authorList>
    </citation>
    <scope>NUCLEOTIDE SEQUENCE [LARGE SCALE GENOMIC DNA]</scope>
    <source>
        <strain evidence="8 9">DSM 102134</strain>
    </source>
</reference>
<dbReference type="InterPro" id="IPR032816">
    <property type="entry name" value="VTT_dom"/>
</dbReference>
<evidence type="ECO:0000256" key="5">
    <source>
        <dbReference type="ARBA" id="ARBA00023136"/>
    </source>
</evidence>
<evidence type="ECO:0000256" key="4">
    <source>
        <dbReference type="ARBA" id="ARBA00022989"/>
    </source>
</evidence>
<evidence type="ECO:0000313" key="8">
    <source>
        <dbReference type="EMBL" id="MBB6178184.1"/>
    </source>
</evidence>
<dbReference type="PANTHER" id="PTHR42709">
    <property type="entry name" value="ALKALINE PHOSPHATASE LIKE PROTEIN"/>
    <property type="match status" value="1"/>
</dbReference>
<name>A0A7W9YUB6_9HYPH</name>
<dbReference type="GO" id="GO:0005886">
    <property type="term" value="C:plasma membrane"/>
    <property type="evidence" value="ECO:0007669"/>
    <property type="project" value="UniProtKB-SubCell"/>
</dbReference>
<dbReference type="InterPro" id="IPR051311">
    <property type="entry name" value="DedA_domain"/>
</dbReference>
<evidence type="ECO:0000313" key="9">
    <source>
        <dbReference type="Proteomes" id="UP000535501"/>
    </source>
</evidence>
<evidence type="ECO:0000256" key="3">
    <source>
        <dbReference type="ARBA" id="ARBA00022692"/>
    </source>
</evidence>